<evidence type="ECO:0000313" key="3">
    <source>
        <dbReference type="Proteomes" id="UP000028045"/>
    </source>
</evidence>
<dbReference type="AlphaFoldDB" id="A0A084AZ21"/>
<dbReference type="EMBL" id="KL648432">
    <property type="protein sequence ID" value="KEY70550.1"/>
    <property type="molecule type" value="Genomic_DNA"/>
</dbReference>
<reference evidence="2 3" key="1">
    <citation type="journal article" date="2014" name="BMC Genomics">
        <title>Comparative genome sequencing reveals chemotype-specific gene clusters in the toxigenic black mold Stachybotrys.</title>
        <authorList>
            <person name="Semeiks J."/>
            <person name="Borek D."/>
            <person name="Otwinowski Z."/>
            <person name="Grishin N.V."/>
        </authorList>
    </citation>
    <scope>NUCLEOTIDE SEQUENCE [LARGE SCALE GENOMIC DNA]</scope>
    <source>
        <strain evidence="3">CBS 109288 / IBT 7711</strain>
    </source>
</reference>
<evidence type="ECO:0000313" key="2">
    <source>
        <dbReference type="EMBL" id="KEY70550.1"/>
    </source>
</evidence>
<feature type="compositionally biased region" description="Basic and acidic residues" evidence="1">
    <location>
        <begin position="73"/>
        <end position="90"/>
    </location>
</feature>
<sequence length="543" mass="61959">MRQGVGTHVARRRAKASTDPSKDAKFAFIIQDAKGQSPLEARKLIRSHCMRGKNAKAPADNSVRRKRTRAKRRNVDSDEQARSSSDDSPKQHLPVTCATRDPCRDGEGSEASLDFLADNADILMPLMSFRLHRCHPDAEYAEPIDTQGQAMIHDFFTSMRHSIYPIELCFDIHQPDESWYDWLHLHPAYLNSGLFMISILRDILTSTREESADLAKVFSARSWSYLRRTIALLQDSIDNEAQQLADPTAAVVVALAMTANLVDDDEAFRTHFEGLRKIIRLRGGLVSFRNNCKMQVKICQVDLGWSIKTGCKPQLYTADDFSWSRLCPDFFHQHNLDHVTRTPSSLDSFVQYLDERLYSLFSDMRDFCSLANHLRQTGDKLDPQLLQDVMLSLQYRLLLLDYGKDERFFFEEAIRVALLAFEVSLFMQANIRHPYELLCASLKVSVEKLDLSNSRLGDLKLWMLFVGSMILFDAYDPWVLAAVGMMTRGQTWEEVHGRLKGVMWIHAIHDAQGTKLFQRALAAEENRQLGFDSLGTRSTDLAV</sequence>
<proteinExistence type="predicted"/>
<dbReference type="Proteomes" id="UP000028045">
    <property type="component" value="Unassembled WGS sequence"/>
</dbReference>
<dbReference type="HOGENOM" id="CLU_023254_0_2_1"/>
<protein>
    <recommendedName>
        <fullName evidence="4">Transcription factor domain-containing protein</fullName>
    </recommendedName>
</protein>
<feature type="region of interest" description="Disordered" evidence="1">
    <location>
        <begin position="1"/>
        <end position="24"/>
    </location>
</feature>
<name>A0A084AZ21_STACB</name>
<keyword evidence="3" id="KW-1185">Reference proteome</keyword>
<evidence type="ECO:0000256" key="1">
    <source>
        <dbReference type="SAM" id="MobiDB-lite"/>
    </source>
</evidence>
<feature type="region of interest" description="Disordered" evidence="1">
    <location>
        <begin position="47"/>
        <end position="104"/>
    </location>
</feature>
<gene>
    <name evidence="2" type="ORF">S7711_02706</name>
</gene>
<evidence type="ECO:0008006" key="4">
    <source>
        <dbReference type="Google" id="ProtNLM"/>
    </source>
</evidence>
<dbReference type="OrthoDB" id="4158087at2759"/>
<accession>A0A084AZ21</accession>
<dbReference type="PANTHER" id="PTHR37540">
    <property type="entry name" value="TRANSCRIPTION FACTOR (ACR-2), PUTATIVE-RELATED-RELATED"/>
    <property type="match status" value="1"/>
</dbReference>
<organism evidence="2 3">
    <name type="scientific">Stachybotrys chartarum (strain CBS 109288 / IBT 7711)</name>
    <name type="common">Toxic black mold</name>
    <name type="synonym">Stilbospora chartarum</name>
    <dbReference type="NCBI Taxonomy" id="1280523"/>
    <lineage>
        <taxon>Eukaryota</taxon>
        <taxon>Fungi</taxon>
        <taxon>Dikarya</taxon>
        <taxon>Ascomycota</taxon>
        <taxon>Pezizomycotina</taxon>
        <taxon>Sordariomycetes</taxon>
        <taxon>Hypocreomycetidae</taxon>
        <taxon>Hypocreales</taxon>
        <taxon>Stachybotryaceae</taxon>
        <taxon>Stachybotrys</taxon>
    </lineage>
</organism>